<feature type="non-terminal residue" evidence="13">
    <location>
        <position position="1"/>
    </location>
</feature>
<dbReference type="GO" id="GO:0004222">
    <property type="term" value="F:metalloendopeptidase activity"/>
    <property type="evidence" value="ECO:0007669"/>
    <property type="project" value="InterPro"/>
</dbReference>
<evidence type="ECO:0000256" key="9">
    <source>
        <dbReference type="ARBA" id="ARBA00047280"/>
    </source>
</evidence>
<evidence type="ECO:0000256" key="2">
    <source>
        <dbReference type="ARBA" id="ARBA00006897"/>
    </source>
</evidence>
<evidence type="ECO:0000256" key="5">
    <source>
        <dbReference type="ARBA" id="ARBA00022801"/>
    </source>
</evidence>
<evidence type="ECO:0000256" key="3">
    <source>
        <dbReference type="ARBA" id="ARBA00022670"/>
    </source>
</evidence>
<evidence type="ECO:0000256" key="7">
    <source>
        <dbReference type="ARBA" id="ARBA00022989"/>
    </source>
</evidence>
<dbReference type="InterPro" id="IPR003675">
    <property type="entry name" value="Rce1/LyrA-like_dom"/>
</dbReference>
<evidence type="ECO:0000313" key="13">
    <source>
        <dbReference type="EMBL" id="JAT65530.1"/>
    </source>
</evidence>
<keyword evidence="4 11" id="KW-0812">Transmembrane</keyword>
<evidence type="ECO:0000256" key="6">
    <source>
        <dbReference type="ARBA" id="ARBA00022824"/>
    </source>
</evidence>
<dbReference type="Pfam" id="PF02517">
    <property type="entry name" value="Rce1-like"/>
    <property type="match status" value="1"/>
</dbReference>
<comment type="similarity">
    <text evidence="2">Belongs to the peptidase U48 family.</text>
</comment>
<feature type="transmembrane region" description="Helical" evidence="11">
    <location>
        <begin position="300"/>
        <end position="319"/>
    </location>
</feature>
<dbReference type="EMBL" id="GDJX01002406">
    <property type="protein sequence ID" value="JAT65530.1"/>
    <property type="molecule type" value="Transcribed_RNA"/>
</dbReference>
<keyword evidence="3 13" id="KW-0645">Protease</keyword>
<dbReference type="PANTHER" id="PTHR13046">
    <property type="entry name" value="PROTEASE U48 CAAX PRENYL PROTEASE RCE1"/>
    <property type="match status" value="1"/>
</dbReference>
<organism evidence="13">
    <name type="scientific">Anthurium amnicola</name>
    <dbReference type="NCBI Taxonomy" id="1678845"/>
    <lineage>
        <taxon>Eukaryota</taxon>
        <taxon>Viridiplantae</taxon>
        <taxon>Streptophyta</taxon>
        <taxon>Embryophyta</taxon>
        <taxon>Tracheophyta</taxon>
        <taxon>Spermatophyta</taxon>
        <taxon>Magnoliopsida</taxon>
        <taxon>Liliopsida</taxon>
        <taxon>Araceae</taxon>
        <taxon>Pothoideae</taxon>
        <taxon>Potheae</taxon>
        <taxon>Anthurium</taxon>
    </lineage>
</organism>
<evidence type="ECO:0000256" key="1">
    <source>
        <dbReference type="ARBA" id="ARBA00004477"/>
    </source>
</evidence>
<feature type="domain" description="CAAX prenyl protease 2/Lysostaphin resistance protein A-like" evidence="12">
    <location>
        <begin position="207"/>
        <end position="313"/>
    </location>
</feature>
<evidence type="ECO:0000259" key="12">
    <source>
        <dbReference type="Pfam" id="PF02517"/>
    </source>
</evidence>
<accession>A0A1D1ZF11</accession>
<keyword evidence="5" id="KW-0378">Hydrolase</keyword>
<evidence type="ECO:0000256" key="11">
    <source>
        <dbReference type="SAM" id="Phobius"/>
    </source>
</evidence>
<feature type="transmembrane region" description="Helical" evidence="11">
    <location>
        <begin position="272"/>
        <end position="295"/>
    </location>
</feature>
<gene>
    <name evidence="13" type="primary">FACE2_4</name>
    <name evidence="13" type="ORF">g.74455</name>
</gene>
<evidence type="ECO:0000256" key="8">
    <source>
        <dbReference type="ARBA" id="ARBA00023136"/>
    </source>
</evidence>
<feature type="transmembrane region" description="Helical" evidence="11">
    <location>
        <begin position="325"/>
        <end position="345"/>
    </location>
</feature>
<proteinExistence type="inferred from homology"/>
<feature type="transmembrane region" description="Helical" evidence="11">
    <location>
        <begin position="231"/>
        <end position="252"/>
    </location>
</feature>
<reference evidence="13" key="1">
    <citation type="submission" date="2015-07" db="EMBL/GenBank/DDBJ databases">
        <title>Transcriptome Assembly of Anthurium amnicola.</title>
        <authorList>
            <person name="Suzuki J."/>
        </authorList>
    </citation>
    <scope>NUCLEOTIDE SEQUENCE</scope>
</reference>
<keyword evidence="8 11" id="KW-0472">Membrane</keyword>
<evidence type="ECO:0000256" key="10">
    <source>
        <dbReference type="ARBA" id="ARBA00049729"/>
    </source>
</evidence>
<protein>
    <recommendedName>
        <fullName evidence="10">intramembrane prenyl-peptidase Rce1</fullName>
        <ecNumber evidence="10">3.4.26.1</ecNumber>
    </recommendedName>
</protein>
<dbReference type="EC" id="3.4.26.1" evidence="10"/>
<evidence type="ECO:0000256" key="4">
    <source>
        <dbReference type="ARBA" id="ARBA00022692"/>
    </source>
</evidence>
<dbReference type="GO" id="GO:0005789">
    <property type="term" value="C:endoplasmic reticulum membrane"/>
    <property type="evidence" value="ECO:0007669"/>
    <property type="project" value="UniProtKB-SubCell"/>
</dbReference>
<dbReference type="GO" id="GO:0071586">
    <property type="term" value="P:CAAX-box protein processing"/>
    <property type="evidence" value="ECO:0007669"/>
    <property type="project" value="InterPro"/>
</dbReference>
<keyword evidence="6" id="KW-0256">Endoplasmic reticulum</keyword>
<dbReference type="AlphaFoldDB" id="A0A1D1ZF11"/>
<comment type="catalytic activity">
    <reaction evidence="9">
        <text>Hydrolyzes the peptide bond -P2-(S-farnesyl or geranylgeranyl)C-P1'-P2'-P3'-COOH where P1' and P2' are amino acids with aliphatic sidechains and P3' is any C-terminal residue.</text>
        <dbReference type="EC" id="3.4.26.1"/>
    </reaction>
</comment>
<comment type="subcellular location">
    <subcellularLocation>
        <location evidence="1">Endoplasmic reticulum membrane</location>
        <topology evidence="1">Multi-pass membrane protein</topology>
    </subcellularLocation>
</comment>
<keyword evidence="7 11" id="KW-1133">Transmembrane helix</keyword>
<feature type="transmembrane region" description="Helical" evidence="11">
    <location>
        <begin position="148"/>
        <end position="168"/>
    </location>
</feature>
<sequence>CNKKGCGELEISEPLTRRILRVAEFSWLTCRPRQPPSRLEPHASPAAQPAQAMGAAVEEGAGTPVSGPVAVTACTAMALLYVGILYSPTALLRLPPPTTLNSFLIRRFVCAAVASVASMVACAALLGIRSLEAAPSILAIFGMRLDHLGSAVVFPTLLTSFLYTGSLVSKLLLLTHSGNGAGTCLRGELTSVARDVIDSINKLAANVLTWRNYVVAPFTEEVVFRACMIPLLLCGGFKTYNVIFFTPIFFSLAHLNHFLELYCQRDYSFVRAFMIVGLQLGYTVIFGWYASFLFIRTGNLICPIVAHIFCNMMGLPILSSLHAKALTRIAFVVGLLGFFLLLLPITRPGMYNKRVDNCRCWHRYCDWD</sequence>
<feature type="transmembrane region" description="Helical" evidence="11">
    <location>
        <begin position="108"/>
        <end position="128"/>
    </location>
</feature>
<name>A0A1D1ZF11_9ARAE</name>
<dbReference type="PANTHER" id="PTHR13046:SF0">
    <property type="entry name" value="CAAX PRENYL PROTEASE 2"/>
    <property type="match status" value="1"/>
</dbReference>
<dbReference type="InterPro" id="IPR039731">
    <property type="entry name" value="Rce1"/>
</dbReference>